<evidence type="ECO:0000313" key="1">
    <source>
        <dbReference type="EMBL" id="CAB4192161.1"/>
    </source>
</evidence>
<protein>
    <submittedName>
        <fullName evidence="1">Uncharacterized protein</fullName>
    </submittedName>
</protein>
<reference evidence="1" key="1">
    <citation type="submission" date="2020-05" db="EMBL/GenBank/DDBJ databases">
        <authorList>
            <person name="Chiriac C."/>
            <person name="Salcher M."/>
            <person name="Ghai R."/>
            <person name="Kavagutti S V."/>
        </authorList>
    </citation>
    <scope>NUCLEOTIDE SEQUENCE</scope>
</reference>
<organism evidence="1">
    <name type="scientific">uncultured Caudovirales phage</name>
    <dbReference type="NCBI Taxonomy" id="2100421"/>
    <lineage>
        <taxon>Viruses</taxon>
        <taxon>Duplodnaviria</taxon>
        <taxon>Heunggongvirae</taxon>
        <taxon>Uroviricota</taxon>
        <taxon>Caudoviricetes</taxon>
        <taxon>Peduoviridae</taxon>
        <taxon>Maltschvirus</taxon>
        <taxon>Maltschvirus maltsch</taxon>
    </lineage>
</organism>
<gene>
    <name evidence="1" type="ORF">UFOVP1236_13</name>
</gene>
<accession>A0A6J5RF53</accession>
<name>A0A6J5RF53_9CAUD</name>
<dbReference type="EMBL" id="LR797190">
    <property type="protein sequence ID" value="CAB4192161.1"/>
    <property type="molecule type" value="Genomic_DNA"/>
</dbReference>
<sequence length="96" mass="11134">MVVTRYDALARLLAAPDPHEMPARKSRLTQPGHPDRRWWWSGQPQVYTAIQQVERDNAASYDEHQIGAVLAQCSRCRQSYYMTQPQTVCIACRRMN</sequence>
<proteinExistence type="predicted"/>